<keyword evidence="6" id="KW-1185">Reference proteome</keyword>
<feature type="region of interest" description="Disordered" evidence="4">
    <location>
        <begin position="1"/>
        <end position="30"/>
    </location>
</feature>
<protein>
    <submittedName>
        <fullName evidence="5">Aminotransferase YodT</fullName>
    </submittedName>
</protein>
<dbReference type="Gene3D" id="3.90.1150.10">
    <property type="entry name" value="Aspartate Aminotransferase, domain 1"/>
    <property type="match status" value="1"/>
</dbReference>
<dbReference type="OrthoDB" id="5419315at2759"/>
<dbReference type="AlphaFoldDB" id="A0A175VXT8"/>
<reference evidence="5 6" key="1">
    <citation type="journal article" date="2016" name="Genome Announc.">
        <title>Genome Sequence of Madurella mycetomatis mm55, Isolated from a Human Mycetoma Case in Sudan.</title>
        <authorList>
            <person name="Smit S."/>
            <person name="Derks M.F."/>
            <person name="Bervoets S."/>
            <person name="Fahal A."/>
            <person name="van Leeuwen W."/>
            <person name="van Belkum A."/>
            <person name="van de Sande W.W."/>
        </authorList>
    </citation>
    <scope>NUCLEOTIDE SEQUENCE [LARGE SCALE GENOMIC DNA]</scope>
    <source>
        <strain evidence="6">mm55</strain>
    </source>
</reference>
<evidence type="ECO:0000256" key="4">
    <source>
        <dbReference type="SAM" id="MobiDB-lite"/>
    </source>
</evidence>
<proteinExistence type="inferred from homology"/>
<name>A0A175VXT8_9PEZI</name>
<dbReference type="InterPro" id="IPR015422">
    <property type="entry name" value="PyrdxlP-dep_Trfase_small"/>
</dbReference>
<sequence length="484" mass="52329">MGRFLSPSKSARRRRRRRRNNKTETDVSGTSLELPHIQPLMGDVPVLTKAKGHYWYPADGPKILDACGGAGVACLGHGRRDIIKAATAQMKDYSYASYAHFQTAPVQELSDWLIQSTGGKMEKVYIMCSGSEAIEAAVKLTIEYFLWLGQPARTNFIARRESYHGTTLGSLSASGHTTRRGPFEPVLATAHFHHVSACNPYRQRLSPGESDAEFVGRKAAELEAEFQRLGPATVAAVVLEPVVGAALGCAPAVAGYLAAVQAVCTRHGALLVLDEIMCGMGRTGTLHAWQGEGQGPGGAAVVPDLQTVAKGFAGGYQPASALLVGGKVAGLMDREGKTFTHGHTYQNHPVVAATALKVQRVVEKEGLLDNVRVQGRLLERLLRERLAGHPNVGDIRGKGLFWGVEFVRDRDTKEPFDPSLKAAQQVHTTAMRDFRVLVYHGQGCAGDGRGDHIMIMPAYNISAKLVAEIVERVACAVEVAFREF</sequence>
<dbReference type="CDD" id="cd00610">
    <property type="entry name" value="OAT_like"/>
    <property type="match status" value="1"/>
</dbReference>
<evidence type="ECO:0000256" key="3">
    <source>
        <dbReference type="RuleBase" id="RU003560"/>
    </source>
</evidence>
<dbReference type="Gene3D" id="3.40.640.10">
    <property type="entry name" value="Type I PLP-dependent aspartate aminotransferase-like (Major domain)"/>
    <property type="match status" value="1"/>
</dbReference>
<comment type="caution">
    <text evidence="5">The sequence shown here is derived from an EMBL/GenBank/DDBJ whole genome shotgun (WGS) entry which is preliminary data.</text>
</comment>
<comment type="similarity">
    <text evidence="1 3">Belongs to the class-III pyridoxal-phosphate-dependent aminotransferase family.</text>
</comment>
<dbReference type="Proteomes" id="UP000078237">
    <property type="component" value="Unassembled WGS sequence"/>
</dbReference>
<dbReference type="EMBL" id="LCTW02000225">
    <property type="protein sequence ID" value="KXX76173.1"/>
    <property type="molecule type" value="Genomic_DNA"/>
</dbReference>
<dbReference type="SUPFAM" id="SSF53383">
    <property type="entry name" value="PLP-dependent transferases"/>
    <property type="match status" value="1"/>
</dbReference>
<dbReference type="PANTHER" id="PTHR43094:SF1">
    <property type="entry name" value="AMINOTRANSFERASE CLASS-III"/>
    <property type="match status" value="1"/>
</dbReference>
<dbReference type="GO" id="GO:0005829">
    <property type="term" value="C:cytosol"/>
    <property type="evidence" value="ECO:0007669"/>
    <property type="project" value="TreeGrafter"/>
</dbReference>
<dbReference type="PANTHER" id="PTHR43094">
    <property type="entry name" value="AMINOTRANSFERASE"/>
    <property type="match status" value="1"/>
</dbReference>
<keyword evidence="2 3" id="KW-0663">Pyridoxal phosphate</keyword>
<dbReference type="InterPro" id="IPR015421">
    <property type="entry name" value="PyrdxlP-dep_Trfase_major"/>
</dbReference>
<dbReference type="VEuPathDB" id="FungiDB:MMYC01_207720"/>
<dbReference type="STRING" id="100816.A0A175VXT8"/>
<dbReference type="GO" id="GO:0008483">
    <property type="term" value="F:transaminase activity"/>
    <property type="evidence" value="ECO:0007669"/>
    <property type="project" value="UniProtKB-KW"/>
</dbReference>
<feature type="compositionally biased region" description="Basic residues" evidence="4">
    <location>
        <begin position="10"/>
        <end position="20"/>
    </location>
</feature>
<keyword evidence="5" id="KW-0032">Aminotransferase</keyword>
<organism evidence="5 6">
    <name type="scientific">Madurella mycetomatis</name>
    <dbReference type="NCBI Taxonomy" id="100816"/>
    <lineage>
        <taxon>Eukaryota</taxon>
        <taxon>Fungi</taxon>
        <taxon>Dikarya</taxon>
        <taxon>Ascomycota</taxon>
        <taxon>Pezizomycotina</taxon>
        <taxon>Sordariomycetes</taxon>
        <taxon>Sordariomycetidae</taxon>
        <taxon>Sordariales</taxon>
        <taxon>Sordariales incertae sedis</taxon>
        <taxon>Madurella</taxon>
    </lineage>
</organism>
<evidence type="ECO:0000313" key="5">
    <source>
        <dbReference type="EMBL" id="KXX76173.1"/>
    </source>
</evidence>
<dbReference type="Pfam" id="PF00202">
    <property type="entry name" value="Aminotran_3"/>
    <property type="match status" value="1"/>
</dbReference>
<dbReference type="InterPro" id="IPR015424">
    <property type="entry name" value="PyrdxlP-dep_Trfase"/>
</dbReference>
<gene>
    <name evidence="5" type="ORF">MMYC01_207720</name>
</gene>
<accession>A0A175VXT8</accession>
<evidence type="ECO:0000256" key="1">
    <source>
        <dbReference type="ARBA" id="ARBA00008954"/>
    </source>
</evidence>
<evidence type="ECO:0000313" key="6">
    <source>
        <dbReference type="Proteomes" id="UP000078237"/>
    </source>
</evidence>
<evidence type="ECO:0000256" key="2">
    <source>
        <dbReference type="ARBA" id="ARBA00022898"/>
    </source>
</evidence>
<dbReference type="InterPro" id="IPR005814">
    <property type="entry name" value="Aminotrans_3"/>
</dbReference>
<dbReference type="GO" id="GO:0030170">
    <property type="term" value="F:pyridoxal phosphate binding"/>
    <property type="evidence" value="ECO:0007669"/>
    <property type="project" value="InterPro"/>
</dbReference>
<keyword evidence="5" id="KW-0808">Transferase</keyword>